<evidence type="ECO:0000313" key="7">
    <source>
        <dbReference type="Proteomes" id="UP000007635"/>
    </source>
</evidence>
<dbReference type="InterPro" id="IPR001007">
    <property type="entry name" value="VWF_dom"/>
</dbReference>
<dbReference type="InterPro" id="IPR014853">
    <property type="entry name" value="VWF/SSPO/ZAN-like_Cys-rich_dom"/>
</dbReference>
<reference evidence="6" key="3">
    <citation type="submission" date="2025-09" db="UniProtKB">
        <authorList>
            <consortium name="Ensembl"/>
        </authorList>
    </citation>
    <scope>IDENTIFICATION</scope>
</reference>
<dbReference type="PROSITE" id="PS51233">
    <property type="entry name" value="VWFD"/>
    <property type="match status" value="1"/>
</dbReference>
<dbReference type="eggNOG" id="KOG1216">
    <property type="taxonomic scope" value="Eukaryota"/>
</dbReference>
<dbReference type="SUPFAM" id="SSF57567">
    <property type="entry name" value="Serine protease inhibitors"/>
    <property type="match status" value="1"/>
</dbReference>
<dbReference type="AlphaFoldDB" id="G3PLZ5"/>
<sequence>MVYNETDNDGYCFTGYCNASCQIVVKVDNCHSFKQCDNVSPPKKNGEVWKVSNCVTGSCHDGNVTYHDIQCPTSKPVVCANNFPAVEVTDEDGCCPHYECQCICYGWGDPHYVTFDGTYYDFQGNCSYWLMKEISPKYNFSAMIDDTYCGDGLSCPQSITIFYQSYKIFITQDDINGNFTNQISVNDKPVSLAYQNKDFRLITTGIETVLVIPNIQAKITFSGLIFGIYLPYSDFGGNTQGQCGTCDNNRTDDCRLPSGKIDPSCPDMAHEWRANTSHCERVPPTPTPQPDVCNTTMCEIIKSSLFEACHTKIGYGPFVEACEFDMCHMHIQHIGCSSLQAYADACAEAGICIDWRTATDGICDYHCQSPKVYRACGPQVESTCESWYNNKFIFAVSEFSKMTEMELEGCFCPNGTRLLSSTSNECVPSCEICQLANGTWKLPNSIWTEGCQECTCEEDTFHVVCRNISCPAQPPLSCDQEGQVMVTDTVGCCEEKKCVCNVTTCPDMPICPVGYTVELTTGTCFPNAACVIQKDVCVFQNNVYQVGDVVPMKKPCDNCICSKNTDVSSGFNIVECQPTPCDTHCPLGYDYQTVAGQCCGKCLQTSCVVVLSNVTKTLQPGTIWTPADNSCVRFECVKIATQFVTVEAKTVCPPYDPEECISGTEMIAPDGCCPLCILKGNACNMSTTTMYLESQGCKSKEPVNVTSCSGACGTITFYSPTMRSLQHTCSLLPGVATSERIVQLSCPDNTGDQLSLHPTLTTASASRQNALCQAPVQWQAPTSNHVDAGDEAKTKTSICFGQLCNEHELIGP</sequence>
<dbReference type="InterPro" id="IPR001846">
    <property type="entry name" value="VWF_type-D"/>
</dbReference>
<keyword evidence="3" id="KW-0325">Glycoprotein</keyword>
<dbReference type="PROSITE" id="PS50184">
    <property type="entry name" value="VWFC_2"/>
    <property type="match status" value="2"/>
</dbReference>
<reference evidence="6 7" key="1">
    <citation type="journal article" date="2021" name="G3 (Bethesda)">
        <title>Improved contiguity of the threespine stickleback genome using long-read sequencing.</title>
        <authorList>
            <person name="Nath S."/>
            <person name="Shaw D.E."/>
            <person name="White M.A."/>
        </authorList>
    </citation>
    <scope>NUCLEOTIDE SEQUENCE [LARGE SCALE GENOMIC DNA]</scope>
    <source>
        <strain evidence="6 7">Lake Benthic</strain>
    </source>
</reference>
<feature type="domain" description="VWFD" evidence="5">
    <location>
        <begin position="102"/>
        <end position="280"/>
    </location>
</feature>
<keyword evidence="2" id="KW-1015">Disulfide bond</keyword>
<reference evidence="6" key="2">
    <citation type="submission" date="2025-08" db="UniProtKB">
        <authorList>
            <consortium name="Ensembl"/>
        </authorList>
    </citation>
    <scope>IDENTIFICATION</scope>
</reference>
<dbReference type="GeneTree" id="ENSGT00940000163235"/>
<evidence type="ECO:0000256" key="1">
    <source>
        <dbReference type="ARBA" id="ARBA00022737"/>
    </source>
</evidence>
<evidence type="ECO:0000256" key="2">
    <source>
        <dbReference type="ARBA" id="ARBA00023157"/>
    </source>
</evidence>
<dbReference type="SUPFAM" id="SSF57603">
    <property type="entry name" value="FnI-like domain"/>
    <property type="match status" value="1"/>
</dbReference>
<dbReference type="OMA" id="ISSEDTC"/>
<protein>
    <recommendedName>
        <fullName evidence="8">Mucin 5f</fullName>
    </recommendedName>
</protein>
<evidence type="ECO:0008006" key="8">
    <source>
        <dbReference type="Google" id="ProtNLM"/>
    </source>
</evidence>
<name>G3PLZ5_GASAC</name>
<evidence type="ECO:0000313" key="6">
    <source>
        <dbReference type="Ensembl" id="ENSGACP00000018626.2"/>
    </source>
</evidence>
<dbReference type="InterPro" id="IPR036084">
    <property type="entry name" value="Ser_inhib-like_sf"/>
</dbReference>
<dbReference type="SUPFAM" id="SSF57501">
    <property type="entry name" value="Cystine-knot cytokines"/>
    <property type="match status" value="1"/>
</dbReference>
<proteinExistence type="predicted"/>
<accession>G3PLZ5</accession>
<dbReference type="InterPro" id="IPR050780">
    <property type="entry name" value="Mucin_vWF_Thrombospondin_sf"/>
</dbReference>
<feature type="domain" description="VWFC" evidence="4">
    <location>
        <begin position="431"/>
        <end position="499"/>
    </location>
</feature>
<dbReference type="SMART" id="SM00216">
    <property type="entry name" value="VWD"/>
    <property type="match status" value="1"/>
</dbReference>
<dbReference type="Ensembl" id="ENSGACT00000018662.2">
    <property type="protein sequence ID" value="ENSGACP00000018626.2"/>
    <property type="gene ID" value="ENSGACG00000014099.2"/>
</dbReference>
<dbReference type="PANTHER" id="PTHR11339">
    <property type="entry name" value="EXTRACELLULAR MATRIX GLYCOPROTEIN RELATED"/>
    <property type="match status" value="1"/>
</dbReference>
<organism evidence="6 7">
    <name type="scientific">Gasterosteus aculeatus aculeatus</name>
    <name type="common">three-spined stickleback</name>
    <dbReference type="NCBI Taxonomy" id="481459"/>
    <lineage>
        <taxon>Eukaryota</taxon>
        <taxon>Metazoa</taxon>
        <taxon>Chordata</taxon>
        <taxon>Craniata</taxon>
        <taxon>Vertebrata</taxon>
        <taxon>Euteleostomi</taxon>
        <taxon>Actinopterygii</taxon>
        <taxon>Neopterygii</taxon>
        <taxon>Teleostei</taxon>
        <taxon>Neoteleostei</taxon>
        <taxon>Acanthomorphata</taxon>
        <taxon>Eupercaria</taxon>
        <taxon>Perciformes</taxon>
        <taxon>Cottioidei</taxon>
        <taxon>Gasterosteales</taxon>
        <taxon>Gasterosteidae</taxon>
        <taxon>Gasterosteus</taxon>
    </lineage>
</organism>
<evidence type="ECO:0000259" key="4">
    <source>
        <dbReference type="PROSITE" id="PS50184"/>
    </source>
</evidence>
<dbReference type="STRING" id="69293.ENSGACP00000018626"/>
<dbReference type="Pfam" id="PF00094">
    <property type="entry name" value="VWD"/>
    <property type="match status" value="1"/>
</dbReference>
<dbReference type="SMART" id="SM00832">
    <property type="entry name" value="C8"/>
    <property type="match status" value="1"/>
</dbReference>
<dbReference type="Gene3D" id="2.10.25.10">
    <property type="entry name" value="Laminin"/>
    <property type="match status" value="1"/>
</dbReference>
<keyword evidence="1" id="KW-0677">Repeat</keyword>
<dbReference type="SMART" id="SM00041">
    <property type="entry name" value="CT"/>
    <property type="match status" value="1"/>
</dbReference>
<dbReference type="InterPro" id="IPR006207">
    <property type="entry name" value="Cys_knot_C"/>
</dbReference>
<evidence type="ECO:0000256" key="3">
    <source>
        <dbReference type="ARBA" id="ARBA00023180"/>
    </source>
</evidence>
<dbReference type="SMART" id="SM00214">
    <property type="entry name" value="VWC"/>
    <property type="match status" value="3"/>
</dbReference>
<dbReference type="Proteomes" id="UP000007635">
    <property type="component" value="Chromosome II"/>
</dbReference>
<evidence type="ECO:0000259" key="5">
    <source>
        <dbReference type="PROSITE" id="PS51233"/>
    </source>
</evidence>
<keyword evidence="7" id="KW-1185">Reference proteome</keyword>
<dbReference type="InterPro" id="IPR029034">
    <property type="entry name" value="Cystine-knot_cytokine"/>
</dbReference>
<dbReference type="PROSITE" id="PS01208">
    <property type="entry name" value="VWFC_1"/>
    <property type="match status" value="2"/>
</dbReference>
<dbReference type="Pfam" id="PF08742">
    <property type="entry name" value="C8"/>
    <property type="match status" value="1"/>
</dbReference>
<dbReference type="InParanoid" id="G3PLZ5"/>
<feature type="domain" description="VWFC" evidence="4">
    <location>
        <begin position="535"/>
        <end position="603"/>
    </location>
</feature>